<keyword evidence="6" id="KW-0333">Golgi apparatus</keyword>
<name>A0A8C7Z7D9_9TELE</name>
<dbReference type="GO" id="GO:0000139">
    <property type="term" value="C:Golgi membrane"/>
    <property type="evidence" value="ECO:0007669"/>
    <property type="project" value="UniProtKB-SubCell"/>
</dbReference>
<feature type="signal peptide" evidence="8">
    <location>
        <begin position="1"/>
        <end position="24"/>
    </location>
</feature>
<dbReference type="InterPro" id="IPR033370">
    <property type="entry name" value="COG1"/>
</dbReference>
<dbReference type="PANTHER" id="PTHR31658:SF0">
    <property type="entry name" value="CONSERVED OLIGOMERIC GOLGI COMPLEX SUBUNIT 1"/>
    <property type="match status" value="1"/>
</dbReference>
<evidence type="ECO:0000256" key="8">
    <source>
        <dbReference type="SAM" id="SignalP"/>
    </source>
</evidence>
<evidence type="ECO:0000256" key="7">
    <source>
        <dbReference type="ARBA" id="ARBA00023136"/>
    </source>
</evidence>
<reference evidence="9" key="1">
    <citation type="submission" date="2025-08" db="UniProtKB">
        <authorList>
            <consortium name="Ensembl"/>
        </authorList>
    </citation>
    <scope>IDENTIFICATION</scope>
</reference>
<evidence type="ECO:0000256" key="3">
    <source>
        <dbReference type="ARBA" id="ARBA00020978"/>
    </source>
</evidence>
<evidence type="ECO:0000313" key="10">
    <source>
        <dbReference type="Proteomes" id="UP000694383"/>
    </source>
</evidence>
<proteinExistence type="inferred from homology"/>
<keyword evidence="8" id="KW-0732">Signal</keyword>
<dbReference type="GeneTree" id="ENSGT00390000017136"/>
<sequence length="174" mass="19374">MLAWGRSWQCRLFLEGAVLHFVTSQWEELLVIVQLFRRSNSSFGLKRLSFYDTDPLMLQEPPPLVRRRGERGGAKPSDLSGLIQICDWLESFIDPFDLDVFTPSLNANLTRLTQRTSVLLGLLMGPEKQFSARSSPVNSSEPYNILPLASSQLRSEVNAVRGSGSGALVLAQGH</sequence>
<reference evidence="9" key="2">
    <citation type="submission" date="2025-09" db="UniProtKB">
        <authorList>
            <consortium name="Ensembl"/>
        </authorList>
    </citation>
    <scope>IDENTIFICATION</scope>
</reference>
<evidence type="ECO:0000256" key="1">
    <source>
        <dbReference type="ARBA" id="ARBA00004395"/>
    </source>
</evidence>
<evidence type="ECO:0000256" key="6">
    <source>
        <dbReference type="ARBA" id="ARBA00023034"/>
    </source>
</evidence>
<dbReference type="Proteomes" id="UP000694383">
    <property type="component" value="Unplaced"/>
</dbReference>
<keyword evidence="10" id="KW-1185">Reference proteome</keyword>
<evidence type="ECO:0000256" key="5">
    <source>
        <dbReference type="ARBA" id="ARBA00022927"/>
    </source>
</evidence>
<organism evidence="9 10">
    <name type="scientific">Oryzias sinensis</name>
    <name type="common">Chinese medaka</name>
    <dbReference type="NCBI Taxonomy" id="183150"/>
    <lineage>
        <taxon>Eukaryota</taxon>
        <taxon>Metazoa</taxon>
        <taxon>Chordata</taxon>
        <taxon>Craniata</taxon>
        <taxon>Vertebrata</taxon>
        <taxon>Euteleostomi</taxon>
        <taxon>Actinopterygii</taxon>
        <taxon>Neopterygii</taxon>
        <taxon>Teleostei</taxon>
        <taxon>Neoteleostei</taxon>
        <taxon>Acanthomorphata</taxon>
        <taxon>Ovalentaria</taxon>
        <taxon>Atherinomorphae</taxon>
        <taxon>Beloniformes</taxon>
        <taxon>Adrianichthyidae</taxon>
        <taxon>Oryziinae</taxon>
        <taxon>Oryzias</taxon>
    </lineage>
</organism>
<feature type="chain" id="PRO_5034114357" description="Conserved oligomeric Golgi complex subunit 1" evidence="8">
    <location>
        <begin position="25"/>
        <end position="174"/>
    </location>
</feature>
<dbReference type="AlphaFoldDB" id="A0A8C7Z7D9"/>
<dbReference type="GO" id="GO:0017119">
    <property type="term" value="C:Golgi transport complex"/>
    <property type="evidence" value="ECO:0007669"/>
    <property type="project" value="InterPro"/>
</dbReference>
<evidence type="ECO:0000256" key="2">
    <source>
        <dbReference type="ARBA" id="ARBA00006653"/>
    </source>
</evidence>
<keyword evidence="7" id="KW-0472">Membrane</keyword>
<evidence type="ECO:0000313" key="9">
    <source>
        <dbReference type="Ensembl" id="ENSOSIP00000037402.1"/>
    </source>
</evidence>
<dbReference type="GO" id="GO:0006891">
    <property type="term" value="P:intra-Golgi vesicle-mediated transport"/>
    <property type="evidence" value="ECO:0007669"/>
    <property type="project" value="InterPro"/>
</dbReference>
<comment type="similarity">
    <text evidence="2">Belongs to the COG1 family.</text>
</comment>
<dbReference type="Ensembl" id="ENSOSIT00000039426.1">
    <property type="protein sequence ID" value="ENSOSIP00000037402.1"/>
    <property type="gene ID" value="ENSOSIG00000018538.1"/>
</dbReference>
<keyword evidence="4" id="KW-0813">Transport</keyword>
<accession>A0A8C7Z7D9</accession>
<keyword evidence="5" id="KW-0653">Protein transport</keyword>
<evidence type="ECO:0000256" key="4">
    <source>
        <dbReference type="ARBA" id="ARBA00022448"/>
    </source>
</evidence>
<comment type="subcellular location">
    <subcellularLocation>
        <location evidence="1">Golgi apparatus membrane</location>
        <topology evidence="1">Peripheral membrane protein</topology>
    </subcellularLocation>
</comment>
<dbReference type="GO" id="GO:0015031">
    <property type="term" value="P:protein transport"/>
    <property type="evidence" value="ECO:0007669"/>
    <property type="project" value="UniProtKB-KW"/>
</dbReference>
<dbReference type="PANTHER" id="PTHR31658">
    <property type="entry name" value="CONSERVED OLIGOMERIC GOLGI COMPLEX SUBUNIT 1"/>
    <property type="match status" value="1"/>
</dbReference>
<protein>
    <recommendedName>
        <fullName evidence="3">Conserved oligomeric Golgi complex subunit 1</fullName>
    </recommendedName>
</protein>